<evidence type="ECO:0000313" key="8">
    <source>
        <dbReference type="EMBL" id="TBU06497.1"/>
    </source>
</evidence>
<name>A0A4Q9LET8_9MICR</name>
<organism evidence="8 9">
    <name type="scientific">Hamiltosporidium magnivora</name>
    <dbReference type="NCBI Taxonomy" id="148818"/>
    <lineage>
        <taxon>Eukaryota</taxon>
        <taxon>Fungi</taxon>
        <taxon>Fungi incertae sedis</taxon>
        <taxon>Microsporidia</taxon>
        <taxon>Dubosqiidae</taxon>
        <taxon>Hamiltosporidium</taxon>
    </lineage>
</organism>
<comment type="caution">
    <text evidence="8">The sequence shown here is derived from an EMBL/GenBank/DDBJ whole genome shotgun (WGS) entry which is preliminary data.</text>
</comment>
<dbReference type="Pfam" id="PF05557">
    <property type="entry name" value="MAD"/>
    <property type="match status" value="1"/>
</dbReference>
<comment type="subcellular location">
    <subcellularLocation>
        <location evidence="1">Nucleus</location>
    </subcellularLocation>
</comment>
<comment type="similarity">
    <text evidence="2">Belongs to the MAD1 family.</text>
</comment>
<dbReference type="VEuPathDB" id="MicrosporidiaDB:CWI39_0482p0020"/>
<protein>
    <recommendedName>
        <fullName evidence="3">Spindle assembly checkpoint component MAD1</fullName>
    </recommendedName>
</protein>
<dbReference type="PANTHER" id="PTHR23168:SF0">
    <property type="entry name" value="MITOTIC SPINDLE ASSEMBLY CHECKPOINT PROTEIN MAD1"/>
    <property type="match status" value="1"/>
</dbReference>
<evidence type="ECO:0000313" key="9">
    <source>
        <dbReference type="Proteomes" id="UP000293045"/>
    </source>
</evidence>
<dbReference type="GO" id="GO:0007094">
    <property type="term" value="P:mitotic spindle assembly checkpoint signaling"/>
    <property type="evidence" value="ECO:0007669"/>
    <property type="project" value="InterPro"/>
</dbReference>
<evidence type="ECO:0000256" key="7">
    <source>
        <dbReference type="ARBA" id="ARBA00023306"/>
    </source>
</evidence>
<dbReference type="GO" id="GO:0072686">
    <property type="term" value="C:mitotic spindle"/>
    <property type="evidence" value="ECO:0007669"/>
    <property type="project" value="TreeGrafter"/>
</dbReference>
<keyword evidence="7" id="KW-0131">Cell cycle</keyword>
<reference evidence="8 9" key="1">
    <citation type="submission" date="2017-12" db="EMBL/GenBank/DDBJ databases">
        <authorList>
            <person name="Pombert J.-F."/>
            <person name="Haag K.L."/>
            <person name="Ebert D."/>
        </authorList>
    </citation>
    <scope>NUCLEOTIDE SEQUENCE [LARGE SCALE GENOMIC DNA]</scope>
    <source>
        <strain evidence="8">IL-BN-2</strain>
    </source>
</reference>
<dbReference type="GO" id="GO:0005635">
    <property type="term" value="C:nuclear envelope"/>
    <property type="evidence" value="ECO:0007669"/>
    <property type="project" value="TreeGrafter"/>
</dbReference>
<dbReference type="GO" id="GO:0051315">
    <property type="term" value="P:attachment of mitotic spindle microtubules to kinetochore"/>
    <property type="evidence" value="ECO:0007669"/>
    <property type="project" value="TreeGrafter"/>
</dbReference>
<dbReference type="AlphaFoldDB" id="A0A4Q9LET8"/>
<evidence type="ECO:0000256" key="5">
    <source>
        <dbReference type="ARBA" id="ARBA00022776"/>
    </source>
</evidence>
<accession>A0A4Q9LET8</accession>
<dbReference type="GO" id="GO:0051301">
    <property type="term" value="P:cell division"/>
    <property type="evidence" value="ECO:0007669"/>
    <property type="project" value="UniProtKB-KW"/>
</dbReference>
<evidence type="ECO:0000256" key="2">
    <source>
        <dbReference type="ARBA" id="ARBA00008029"/>
    </source>
</evidence>
<dbReference type="Gene3D" id="3.30.457.60">
    <property type="match status" value="1"/>
</dbReference>
<keyword evidence="4" id="KW-0132">Cell division</keyword>
<dbReference type="Proteomes" id="UP000293045">
    <property type="component" value="Unassembled WGS sequence"/>
</dbReference>
<dbReference type="GO" id="GO:0000776">
    <property type="term" value="C:kinetochore"/>
    <property type="evidence" value="ECO:0007669"/>
    <property type="project" value="TreeGrafter"/>
</dbReference>
<dbReference type="PANTHER" id="PTHR23168">
    <property type="entry name" value="MITOTIC SPINDLE ASSEMBLY CHECKPOINT PROTEIN MAD1 MITOTIC ARREST DEFICIENT-LIKE PROTEIN 1"/>
    <property type="match status" value="1"/>
</dbReference>
<dbReference type="VEuPathDB" id="MicrosporidiaDB:CWI36_1618p0010"/>
<evidence type="ECO:0000256" key="4">
    <source>
        <dbReference type="ARBA" id="ARBA00022618"/>
    </source>
</evidence>
<keyword evidence="6" id="KW-0539">Nucleus</keyword>
<dbReference type="InterPro" id="IPR008672">
    <property type="entry name" value="Mad1"/>
</dbReference>
<dbReference type="EMBL" id="PIXR01000482">
    <property type="protein sequence ID" value="TBU06497.1"/>
    <property type="molecule type" value="Genomic_DNA"/>
</dbReference>
<keyword evidence="5" id="KW-0498">Mitosis</keyword>
<gene>
    <name evidence="8" type="ORF">CWI39_0482p0020</name>
</gene>
<evidence type="ECO:0000256" key="1">
    <source>
        <dbReference type="ARBA" id="ARBA00004123"/>
    </source>
</evidence>
<sequence length="197" mass="22948">MVHNAFEIPLNSLNDFIVSYEFHIPTNLIQKLKEIHFSLQEAIKKNELCLENKENIIKNNDDNGGFLKEEFENNFNKISKEKENLENNLLQNSINNKNDSMIELRTLLAKMYLVTKSMLGYEITFNENNVILHSSYAFDDEDIFVFEIDDNNSCTLKSNEFVANWKREIDLYLLNGKSVPAFLSAVTLELYNQKTYG</sequence>
<evidence type="ECO:0000256" key="6">
    <source>
        <dbReference type="ARBA" id="ARBA00023242"/>
    </source>
</evidence>
<proteinExistence type="inferred from homology"/>
<evidence type="ECO:0000256" key="3">
    <source>
        <dbReference type="ARBA" id="ARBA00022019"/>
    </source>
</evidence>